<dbReference type="Pfam" id="PF13424">
    <property type="entry name" value="TPR_12"/>
    <property type="match status" value="4"/>
</dbReference>
<dbReference type="Pfam" id="PF00069">
    <property type="entry name" value="Pkinase"/>
    <property type="match status" value="1"/>
</dbReference>
<evidence type="ECO:0000259" key="3">
    <source>
        <dbReference type="PROSITE" id="PS50011"/>
    </source>
</evidence>
<name>A0A0C3KPR3_9AGAM</name>
<dbReference type="AlphaFoldDB" id="A0A0C3KPR3"/>
<dbReference type="OrthoDB" id="286233at2759"/>
<evidence type="ECO:0000313" key="4">
    <source>
        <dbReference type="EMBL" id="KIO23333.1"/>
    </source>
</evidence>
<protein>
    <recommendedName>
        <fullName evidence="3">Protein kinase domain-containing protein</fullName>
    </recommendedName>
</protein>
<dbReference type="PROSITE" id="PS50011">
    <property type="entry name" value="PROTEIN_KINASE_DOM"/>
    <property type="match status" value="1"/>
</dbReference>
<dbReference type="Pfam" id="PF13176">
    <property type="entry name" value="TPR_7"/>
    <property type="match status" value="2"/>
</dbReference>
<feature type="repeat" description="TPR" evidence="1">
    <location>
        <begin position="381"/>
        <end position="414"/>
    </location>
</feature>
<feature type="repeat" description="TPR" evidence="1">
    <location>
        <begin position="621"/>
        <end position="654"/>
    </location>
</feature>
<feature type="region of interest" description="Disordered" evidence="2">
    <location>
        <begin position="1"/>
        <end position="21"/>
    </location>
</feature>
<feature type="repeat" description="TPR" evidence="1">
    <location>
        <begin position="461"/>
        <end position="494"/>
    </location>
</feature>
<dbReference type="SUPFAM" id="SSF56112">
    <property type="entry name" value="Protein kinase-like (PK-like)"/>
    <property type="match status" value="1"/>
</dbReference>
<evidence type="ECO:0000256" key="2">
    <source>
        <dbReference type="SAM" id="MobiDB-lite"/>
    </source>
</evidence>
<dbReference type="PANTHER" id="PTHR10098:SF108">
    <property type="entry name" value="TETRATRICOPEPTIDE REPEAT PROTEIN 28"/>
    <property type="match status" value="1"/>
</dbReference>
<dbReference type="STRING" id="1051891.A0A0C3KPR3"/>
<dbReference type="Gene3D" id="1.10.510.10">
    <property type="entry name" value="Transferase(Phosphotransferase) domain 1"/>
    <property type="match status" value="1"/>
</dbReference>
<dbReference type="InterPro" id="IPR000719">
    <property type="entry name" value="Prot_kinase_dom"/>
</dbReference>
<dbReference type="Proteomes" id="UP000054248">
    <property type="component" value="Unassembled WGS sequence"/>
</dbReference>
<feature type="domain" description="Protein kinase" evidence="3">
    <location>
        <begin position="71"/>
        <end position="360"/>
    </location>
</feature>
<feature type="compositionally biased region" description="Basic and acidic residues" evidence="2">
    <location>
        <begin position="1"/>
        <end position="13"/>
    </location>
</feature>
<dbReference type="PANTHER" id="PTHR10098">
    <property type="entry name" value="RAPSYN-RELATED"/>
    <property type="match status" value="1"/>
</dbReference>
<dbReference type="GO" id="GO:0004672">
    <property type="term" value="F:protein kinase activity"/>
    <property type="evidence" value="ECO:0007669"/>
    <property type="project" value="InterPro"/>
</dbReference>
<organism evidence="4 5">
    <name type="scientific">Tulasnella calospora MUT 4182</name>
    <dbReference type="NCBI Taxonomy" id="1051891"/>
    <lineage>
        <taxon>Eukaryota</taxon>
        <taxon>Fungi</taxon>
        <taxon>Dikarya</taxon>
        <taxon>Basidiomycota</taxon>
        <taxon>Agaricomycotina</taxon>
        <taxon>Agaricomycetes</taxon>
        <taxon>Cantharellales</taxon>
        <taxon>Tulasnellaceae</taxon>
        <taxon>Tulasnella</taxon>
    </lineage>
</organism>
<dbReference type="EMBL" id="KN823087">
    <property type="protein sequence ID" value="KIO23333.1"/>
    <property type="molecule type" value="Genomic_DNA"/>
</dbReference>
<reference evidence="5" key="2">
    <citation type="submission" date="2015-01" db="EMBL/GenBank/DDBJ databases">
        <title>Evolutionary Origins and Diversification of the Mycorrhizal Mutualists.</title>
        <authorList>
            <consortium name="DOE Joint Genome Institute"/>
            <consortium name="Mycorrhizal Genomics Consortium"/>
            <person name="Kohler A."/>
            <person name="Kuo A."/>
            <person name="Nagy L.G."/>
            <person name="Floudas D."/>
            <person name="Copeland A."/>
            <person name="Barry K.W."/>
            <person name="Cichocki N."/>
            <person name="Veneault-Fourrey C."/>
            <person name="LaButti K."/>
            <person name="Lindquist E.A."/>
            <person name="Lipzen A."/>
            <person name="Lundell T."/>
            <person name="Morin E."/>
            <person name="Murat C."/>
            <person name="Riley R."/>
            <person name="Ohm R."/>
            <person name="Sun H."/>
            <person name="Tunlid A."/>
            <person name="Henrissat B."/>
            <person name="Grigoriev I.V."/>
            <person name="Hibbett D.S."/>
            <person name="Martin F."/>
        </authorList>
    </citation>
    <scope>NUCLEOTIDE SEQUENCE [LARGE SCALE GENOMIC DNA]</scope>
    <source>
        <strain evidence="5">MUT 4182</strain>
    </source>
</reference>
<sequence length="840" mass="93353">MQGDQNHGDEPRHSSTSQLSFKLRDQLDRLAQWRIDPSSIKFPKDACEFRGGHSTTSRAFLVPTSDVDNSKANQPPSGDGNASNCEPSTRKVVAVKTLIIEVGQDRERVLAWALQEAGCLVQLSHDCIIKLEGFAEDFSNNRICLVFGWEENGNLKHFTASQNWEIPERVSLVRDVVEGLEYLHSRNPPLCHGNLKSSNVLVNSRYRAVLTDIGVARSLPNEKAPDVQTDATGNTTQPTPVLEATICATTNTISLIGNKYTFGWAAPELLLIEGGPSPSSDMWALGWISFEVMTNFTPFQNVQASDMVVQRVVQGDLPLATDHARASLIRALYTLMTECWSIDPSKRPTASSCQKGMKWMPKIVPNPKWTSNPTVARARHPQLLMQLGHLHKHQEDYTNALGFYSQALDISTDLAFKPTKAAALYCLGEIHRIKNEYDQAIPLYSEALQICTDAGYAHGRALALWGLAKVYELQNDLDKAVTSYSEVVQIQTEMGDRPGKVTALLRLAAVRQAQEEYSNALSLYSEAKDICTEIGDGKRSGFALFSVAEMHRLQKEYNQAATFYSKAIQICTDIGDRQTGASALVGLASVHQAQREYGKAVTSYDEAIQIFTNVGDREGKSRALFGLAEVYRSQSEYPKAIAPYSEALQLQINMGDRQGRADSLFGLAEVHRALKEYDDAQTFYFQAAQIYTDVGDKQGRADALFGQAEVHQARYEYDKAIALYSEVEQICTETGDRQGKADALWGLAETYHYQHEWSSAVTLYDRAIEILMELGDRQGSANGLLCLAEVRYDQDNYSDAICLYEEAAELFEEIGSTEEAARALERAARVRQELPPDEVE</sequence>
<evidence type="ECO:0000313" key="5">
    <source>
        <dbReference type="Proteomes" id="UP000054248"/>
    </source>
</evidence>
<dbReference type="InterPro" id="IPR011009">
    <property type="entry name" value="Kinase-like_dom_sf"/>
</dbReference>
<dbReference type="SMART" id="SM00028">
    <property type="entry name" value="TPR"/>
    <property type="match status" value="11"/>
</dbReference>
<accession>A0A0C3KPR3</accession>
<dbReference type="Gene3D" id="1.25.40.10">
    <property type="entry name" value="Tetratricopeptide repeat domain"/>
    <property type="match status" value="3"/>
</dbReference>
<keyword evidence="1" id="KW-0802">TPR repeat</keyword>
<dbReference type="PROSITE" id="PS50005">
    <property type="entry name" value="TPR"/>
    <property type="match status" value="4"/>
</dbReference>
<dbReference type="SUPFAM" id="SSF48452">
    <property type="entry name" value="TPR-like"/>
    <property type="match status" value="3"/>
</dbReference>
<dbReference type="InterPro" id="IPR011990">
    <property type="entry name" value="TPR-like_helical_dom_sf"/>
</dbReference>
<dbReference type="GO" id="GO:0005524">
    <property type="term" value="F:ATP binding"/>
    <property type="evidence" value="ECO:0007669"/>
    <property type="project" value="InterPro"/>
</dbReference>
<gene>
    <name evidence="4" type="ORF">M407DRAFT_27181</name>
</gene>
<dbReference type="InterPro" id="IPR019734">
    <property type="entry name" value="TPR_rpt"/>
</dbReference>
<reference evidence="4 5" key="1">
    <citation type="submission" date="2014-04" db="EMBL/GenBank/DDBJ databases">
        <authorList>
            <consortium name="DOE Joint Genome Institute"/>
            <person name="Kuo A."/>
            <person name="Girlanda M."/>
            <person name="Perotto S."/>
            <person name="Kohler A."/>
            <person name="Nagy L.G."/>
            <person name="Floudas D."/>
            <person name="Copeland A."/>
            <person name="Barry K.W."/>
            <person name="Cichocki N."/>
            <person name="Veneault-Fourrey C."/>
            <person name="LaButti K."/>
            <person name="Lindquist E.A."/>
            <person name="Lipzen A."/>
            <person name="Lundell T."/>
            <person name="Morin E."/>
            <person name="Murat C."/>
            <person name="Sun H."/>
            <person name="Tunlid A."/>
            <person name="Henrissat B."/>
            <person name="Grigoriev I.V."/>
            <person name="Hibbett D.S."/>
            <person name="Martin F."/>
            <person name="Nordberg H.P."/>
            <person name="Cantor M.N."/>
            <person name="Hua S.X."/>
        </authorList>
    </citation>
    <scope>NUCLEOTIDE SEQUENCE [LARGE SCALE GENOMIC DNA]</scope>
    <source>
        <strain evidence="4 5">MUT 4182</strain>
    </source>
</reference>
<feature type="region of interest" description="Disordered" evidence="2">
    <location>
        <begin position="66"/>
        <end position="86"/>
    </location>
</feature>
<proteinExistence type="predicted"/>
<feature type="repeat" description="TPR" evidence="1">
    <location>
        <begin position="421"/>
        <end position="454"/>
    </location>
</feature>
<evidence type="ECO:0000256" key="1">
    <source>
        <dbReference type="PROSITE-ProRule" id="PRU00339"/>
    </source>
</evidence>
<dbReference type="HOGENOM" id="CLU_000288_7_37_1"/>
<keyword evidence="5" id="KW-1185">Reference proteome</keyword>